<accession>A0A1M4PSG6</accession>
<evidence type="ECO:0000313" key="3">
    <source>
        <dbReference type="Proteomes" id="UP000245423"/>
    </source>
</evidence>
<gene>
    <name evidence="2" type="ORF">CUESP1_3071</name>
</gene>
<dbReference type="EMBL" id="LT669839">
    <property type="protein sequence ID" value="SHD78399.1"/>
    <property type="molecule type" value="Genomic_DNA"/>
</dbReference>
<proteinExistence type="predicted"/>
<keyword evidence="1" id="KW-0472">Membrane</keyword>
<name>A0A1M4PSG6_9FIRM</name>
<dbReference type="AlphaFoldDB" id="A0A1M4PSG6"/>
<evidence type="ECO:0000256" key="1">
    <source>
        <dbReference type="SAM" id="Phobius"/>
    </source>
</evidence>
<evidence type="ECO:0000313" key="2">
    <source>
        <dbReference type="EMBL" id="SHD78399.1"/>
    </source>
</evidence>
<organism evidence="2 3">
    <name type="scientific">[Clostridium] ultunense Esp</name>
    <dbReference type="NCBI Taxonomy" id="1288971"/>
    <lineage>
        <taxon>Bacteria</taxon>
        <taxon>Bacillati</taxon>
        <taxon>Bacillota</taxon>
        <taxon>Tissierellia</taxon>
        <taxon>Tissierellales</taxon>
        <taxon>Tepidimicrobiaceae</taxon>
        <taxon>Schnuerera</taxon>
    </lineage>
</organism>
<keyword evidence="1" id="KW-0812">Transmembrane</keyword>
<feature type="transmembrane region" description="Helical" evidence="1">
    <location>
        <begin position="6"/>
        <end position="28"/>
    </location>
</feature>
<reference evidence="2 3" key="1">
    <citation type="submission" date="2016-11" db="EMBL/GenBank/DDBJ databases">
        <authorList>
            <person name="Manzoor S."/>
        </authorList>
    </citation>
    <scope>NUCLEOTIDE SEQUENCE [LARGE SCALE GENOMIC DNA]</scope>
    <source>
        <strain evidence="2">Clostridium ultunense strain Esp</strain>
    </source>
</reference>
<dbReference type="Proteomes" id="UP000245423">
    <property type="component" value="Chromosome 1"/>
</dbReference>
<protein>
    <submittedName>
        <fullName evidence="2">Uncharacterized protein</fullName>
    </submittedName>
</protein>
<keyword evidence="1" id="KW-1133">Transmembrane helix</keyword>
<keyword evidence="3" id="KW-1185">Reference proteome</keyword>
<sequence length="38" mass="4484">MAFLVIIVYYIKYIFGIMGLVCIKSVVAKYDFKVIHRK</sequence>